<dbReference type="SMART" id="SM00892">
    <property type="entry name" value="Endonuclease_NS"/>
    <property type="match status" value="1"/>
</dbReference>
<feature type="domain" description="DNA/RNA non-specific endonuclease/pyrophosphatase/phosphodiesterase" evidence="3">
    <location>
        <begin position="58"/>
        <end position="266"/>
    </location>
</feature>
<dbReference type="InterPro" id="IPR001604">
    <property type="entry name" value="Endo_G_ENPP1-like_dom"/>
</dbReference>
<keyword evidence="1" id="KW-0732">Signal</keyword>
<dbReference type="Pfam" id="PF01223">
    <property type="entry name" value="Endonuclease_NS"/>
    <property type="match status" value="1"/>
</dbReference>
<organism evidence="4 5">
    <name type="scientific">Cyprinus carpio</name>
    <name type="common">Common carp</name>
    <dbReference type="NCBI Taxonomy" id="7962"/>
    <lineage>
        <taxon>Eukaryota</taxon>
        <taxon>Metazoa</taxon>
        <taxon>Chordata</taxon>
        <taxon>Craniata</taxon>
        <taxon>Vertebrata</taxon>
        <taxon>Euteleostomi</taxon>
        <taxon>Actinopterygii</taxon>
        <taxon>Neopterygii</taxon>
        <taxon>Teleostei</taxon>
        <taxon>Ostariophysi</taxon>
        <taxon>Cypriniformes</taxon>
        <taxon>Cyprinidae</taxon>
        <taxon>Cyprininae</taxon>
        <taxon>Cyprinus</taxon>
    </lineage>
</organism>
<dbReference type="GO" id="GO:0016787">
    <property type="term" value="F:hydrolase activity"/>
    <property type="evidence" value="ECO:0007669"/>
    <property type="project" value="InterPro"/>
</dbReference>
<evidence type="ECO:0000259" key="2">
    <source>
        <dbReference type="SMART" id="SM00477"/>
    </source>
</evidence>
<dbReference type="InterPro" id="IPR039015">
    <property type="entry name" value="ENDOD1"/>
</dbReference>
<protein>
    <submittedName>
        <fullName evidence="4">Si:ch211-133n4.10</fullName>
    </submittedName>
</protein>
<dbReference type="SMART" id="SM00477">
    <property type="entry name" value="NUC"/>
    <property type="match status" value="1"/>
</dbReference>
<evidence type="ECO:0000259" key="3">
    <source>
        <dbReference type="SMART" id="SM00892"/>
    </source>
</evidence>
<reference evidence="4" key="1">
    <citation type="submission" date="2025-08" db="UniProtKB">
        <authorList>
            <consortium name="Ensembl"/>
        </authorList>
    </citation>
    <scope>IDENTIFICATION</scope>
</reference>
<evidence type="ECO:0000256" key="1">
    <source>
        <dbReference type="SAM" id="SignalP"/>
    </source>
</evidence>
<dbReference type="Ensembl" id="ENSCCRT00020113461.1">
    <property type="protein sequence ID" value="ENSCCRP00020103861.1"/>
    <property type="gene ID" value="ENSCCRG00020047454.1"/>
</dbReference>
<proteinExistence type="predicted"/>
<feature type="domain" description="ENPP1-3/EXOG-like endonuclease/phosphodiesterase" evidence="2">
    <location>
        <begin position="59"/>
        <end position="261"/>
    </location>
</feature>
<dbReference type="PANTHER" id="PTHR21472">
    <property type="entry name" value="ENDONUCLEASE DOMAIN-CONTAINING 1 PROTEIN ENDOD1"/>
    <property type="match status" value="1"/>
</dbReference>
<evidence type="ECO:0000313" key="5">
    <source>
        <dbReference type="Proteomes" id="UP000694701"/>
    </source>
</evidence>
<feature type="chain" id="PRO_5034043296" evidence="1">
    <location>
        <begin position="20"/>
        <end position="319"/>
    </location>
</feature>
<feature type="signal peptide" evidence="1">
    <location>
        <begin position="1"/>
        <end position="19"/>
    </location>
</feature>
<dbReference type="InterPro" id="IPR044925">
    <property type="entry name" value="His-Me_finger_sf"/>
</dbReference>
<dbReference type="Gene3D" id="3.40.570.10">
    <property type="entry name" value="Extracellular Endonuclease, subunit A"/>
    <property type="match status" value="1"/>
</dbReference>
<accession>A0A8C2K6A4</accession>
<name>A0A8C2K6A4_CYPCA</name>
<dbReference type="AlphaFoldDB" id="A0A8C2K6A4"/>
<dbReference type="SUPFAM" id="SSF54060">
    <property type="entry name" value="His-Me finger endonucleases"/>
    <property type="match status" value="1"/>
</dbReference>
<evidence type="ECO:0000313" key="4">
    <source>
        <dbReference type="Ensembl" id="ENSCCRP00020103861.1"/>
    </source>
</evidence>
<dbReference type="InterPro" id="IPR044929">
    <property type="entry name" value="DNA/RNA_non-sp_Endonuclease_sf"/>
</dbReference>
<dbReference type="GO" id="GO:0046872">
    <property type="term" value="F:metal ion binding"/>
    <property type="evidence" value="ECO:0007669"/>
    <property type="project" value="InterPro"/>
</dbReference>
<dbReference type="Proteomes" id="UP000694701">
    <property type="component" value="Unplaced"/>
</dbReference>
<dbReference type="InterPro" id="IPR020821">
    <property type="entry name" value="ENPP1-3/EXOG-like_nuc-like"/>
</dbReference>
<dbReference type="PANTHER" id="PTHR21472:SF15">
    <property type="entry name" value="ENDONUCLEASE DOMAIN-CONTAINING 1 PROTEIN-RELATED"/>
    <property type="match status" value="1"/>
</dbReference>
<dbReference type="GO" id="GO:0003676">
    <property type="term" value="F:nucleic acid binding"/>
    <property type="evidence" value="ECO:0007669"/>
    <property type="project" value="InterPro"/>
</dbReference>
<sequence>MRLFFFSVLLVLGFPFIMTEVVDSFSSCSAFFFKEKPPVIKDILVESVSRDNNRYKLICHRYATLYDTKNKIPVFSAYKYTGKGNFETPKRKWKTDQQVMFLKEHCAYQACKEDYVNVQQLSHGHILPMSYAADVETAKSTCILTNIVPQKESFNTGSWCRMEQKVKKLMDSHCRDEKDRNKIMAYVLTGAVPSKTDVLNNKVNIPSHMWTAFCCYNSESNKWVSQTHWAENIDESNDKGKAISQKSLKNVQDFLKSNYKETILFNGECLDMLNADVSLPIEADRNDQQNDEEQSFLKFLLSLPAKAWAGLLTFLGIGD</sequence>